<name>A0A812PZ03_SYMPI</name>
<dbReference type="OrthoDB" id="434306at2759"/>
<keyword evidence="3" id="KW-1185">Reference proteome</keyword>
<feature type="compositionally biased region" description="Low complexity" evidence="1">
    <location>
        <begin position="154"/>
        <end position="169"/>
    </location>
</feature>
<proteinExistence type="predicted"/>
<dbReference type="Proteomes" id="UP000649617">
    <property type="component" value="Unassembled WGS sequence"/>
</dbReference>
<protein>
    <submittedName>
        <fullName evidence="2">GIP protein</fullName>
    </submittedName>
</protein>
<feature type="compositionally biased region" description="Basic and acidic residues" evidence="1">
    <location>
        <begin position="565"/>
        <end position="575"/>
    </location>
</feature>
<reference evidence="2" key="1">
    <citation type="submission" date="2021-02" db="EMBL/GenBank/DDBJ databases">
        <authorList>
            <person name="Dougan E. K."/>
            <person name="Rhodes N."/>
            <person name="Thang M."/>
            <person name="Chan C."/>
        </authorList>
    </citation>
    <scope>NUCLEOTIDE SEQUENCE</scope>
</reference>
<feature type="region of interest" description="Disordered" evidence="1">
    <location>
        <begin position="565"/>
        <end position="591"/>
    </location>
</feature>
<feature type="compositionally biased region" description="Basic and acidic residues" evidence="1">
    <location>
        <begin position="269"/>
        <end position="294"/>
    </location>
</feature>
<organism evidence="2 3">
    <name type="scientific">Symbiodinium pilosum</name>
    <name type="common">Dinoflagellate</name>
    <dbReference type="NCBI Taxonomy" id="2952"/>
    <lineage>
        <taxon>Eukaryota</taxon>
        <taxon>Sar</taxon>
        <taxon>Alveolata</taxon>
        <taxon>Dinophyceae</taxon>
        <taxon>Suessiales</taxon>
        <taxon>Symbiodiniaceae</taxon>
        <taxon>Symbiodinium</taxon>
    </lineage>
</organism>
<feature type="region of interest" description="Disordered" evidence="1">
    <location>
        <begin position="269"/>
        <end position="321"/>
    </location>
</feature>
<comment type="caution">
    <text evidence="2">The sequence shown here is derived from an EMBL/GenBank/DDBJ whole genome shotgun (WGS) entry which is preliminary data.</text>
</comment>
<accession>A0A812PZ03</accession>
<feature type="compositionally biased region" description="Acidic residues" evidence="1">
    <location>
        <begin position="576"/>
        <end position="585"/>
    </location>
</feature>
<evidence type="ECO:0000256" key="1">
    <source>
        <dbReference type="SAM" id="MobiDB-lite"/>
    </source>
</evidence>
<dbReference type="EMBL" id="CAJNIZ010014892">
    <property type="protein sequence ID" value="CAE7367497.1"/>
    <property type="molecule type" value="Genomic_DNA"/>
</dbReference>
<gene>
    <name evidence="2" type="primary">GIP</name>
    <name evidence="2" type="ORF">SPIL2461_LOCUS8893</name>
</gene>
<dbReference type="AlphaFoldDB" id="A0A812PZ03"/>
<feature type="compositionally biased region" description="Basic residues" evidence="1">
    <location>
        <begin position="136"/>
        <end position="148"/>
    </location>
</feature>
<feature type="compositionally biased region" description="Acidic residues" evidence="1">
    <location>
        <begin position="312"/>
        <end position="321"/>
    </location>
</feature>
<sequence length="624" mass="68709">MAADKSDPFRDLYFGGVTSEYRSFRRKVLLHIASLETKNVKLAGPRLLTRLTGEAWKATEHLSVVDLRGEGGWLKVLQALDAHYKYLPETELNECVDDFLFYLKKRPNEGATAFTSQFKATLSRLETLVAADKAARKQSKARRRRRRAGERVEAQAAAAAAAAPKASAKTVGSFVGEQSPKKGKKAGSHGSAESGHGSHKADEEKAQRIMLQQLGQLEVGHMKLKAIFPEVVLGHLYMKKYGLTREQRTTVVRATGGSSRFRDVGRIMRASDFEDRRPESQRGQGSRDFRREAVLEAGEESQSMSEPSLVPSDEEVYETDLETEDDETAAELQEIFEAQKKAKANVKKFYRDYRTSRKKVKEIKKSRQGYMPVVAVLPDDPGPSRAQAAVPTFKYDRKGGKEDGRRKPNRPKKEEVNILSSQALTEFAYMLSEAPDDLEIYLASVPCGSAVIDTGCTSSLAGKITASKLEKLLAERGAQGPESLELPPVQLKGFNGAKTTSKEGLRWTVKLGNLGVLEGMKATLDLGSVTMSSEKHGIQNMKLGQAANGSSEPDVSAWEERPVGKHRSTFDHAGDELSEASESELDWGATTSSKGRIAHQVSEVSRAPFQLALAALREEPDRDH</sequence>
<evidence type="ECO:0000313" key="2">
    <source>
        <dbReference type="EMBL" id="CAE7367497.1"/>
    </source>
</evidence>
<feature type="region of interest" description="Disordered" evidence="1">
    <location>
        <begin position="133"/>
        <end position="204"/>
    </location>
</feature>
<evidence type="ECO:0000313" key="3">
    <source>
        <dbReference type="Proteomes" id="UP000649617"/>
    </source>
</evidence>